<dbReference type="Proteomes" id="UP001208570">
    <property type="component" value="Unassembled WGS sequence"/>
</dbReference>
<evidence type="ECO:0000313" key="2">
    <source>
        <dbReference type="Proteomes" id="UP001208570"/>
    </source>
</evidence>
<name>A0AAD9MQT8_9ANNE</name>
<dbReference type="EMBL" id="JAODUP010000940">
    <property type="protein sequence ID" value="KAK2142552.1"/>
    <property type="molecule type" value="Genomic_DNA"/>
</dbReference>
<proteinExistence type="predicted"/>
<dbReference type="AlphaFoldDB" id="A0AAD9MQT8"/>
<accession>A0AAD9MQT8</accession>
<evidence type="ECO:0000313" key="1">
    <source>
        <dbReference type="EMBL" id="KAK2142552.1"/>
    </source>
</evidence>
<sequence length="122" mass="13966">MSKNKYRLLISMSNQKQIKFIIGDDQIKLAEIVEEAIKSPVVSMSSRLFEDLLTEAVQSLGKWAYDIEYLDNGQLVVSVWGGLEIYDDNGQKIDHYLSHNCKPVDDGGLWGVLWEGMWVTLW</sequence>
<comment type="caution">
    <text evidence="1">The sequence shown here is derived from an EMBL/GenBank/DDBJ whole genome shotgun (WGS) entry which is preliminary data.</text>
</comment>
<keyword evidence="2" id="KW-1185">Reference proteome</keyword>
<reference evidence="1" key="1">
    <citation type="journal article" date="2023" name="Mol. Biol. Evol.">
        <title>Third-Generation Sequencing Reveals the Adaptive Role of the Epigenome in Three Deep-Sea Polychaetes.</title>
        <authorList>
            <person name="Perez M."/>
            <person name="Aroh O."/>
            <person name="Sun Y."/>
            <person name="Lan Y."/>
            <person name="Juniper S.K."/>
            <person name="Young C.R."/>
            <person name="Angers B."/>
            <person name="Qian P.Y."/>
        </authorList>
    </citation>
    <scope>NUCLEOTIDE SEQUENCE</scope>
    <source>
        <strain evidence="1">P08H-3</strain>
    </source>
</reference>
<gene>
    <name evidence="1" type="ORF">LSH36_941g00040</name>
</gene>
<protein>
    <submittedName>
        <fullName evidence="1">Uncharacterized protein</fullName>
    </submittedName>
</protein>
<organism evidence="1 2">
    <name type="scientific">Paralvinella palmiformis</name>
    <dbReference type="NCBI Taxonomy" id="53620"/>
    <lineage>
        <taxon>Eukaryota</taxon>
        <taxon>Metazoa</taxon>
        <taxon>Spiralia</taxon>
        <taxon>Lophotrochozoa</taxon>
        <taxon>Annelida</taxon>
        <taxon>Polychaeta</taxon>
        <taxon>Sedentaria</taxon>
        <taxon>Canalipalpata</taxon>
        <taxon>Terebellida</taxon>
        <taxon>Terebelliformia</taxon>
        <taxon>Alvinellidae</taxon>
        <taxon>Paralvinella</taxon>
    </lineage>
</organism>